<evidence type="ECO:0000313" key="3">
    <source>
        <dbReference type="EMBL" id="MFB9054501.1"/>
    </source>
</evidence>
<dbReference type="Pfam" id="PF10282">
    <property type="entry name" value="Lactonase"/>
    <property type="match status" value="1"/>
</dbReference>
<evidence type="ECO:0000313" key="4">
    <source>
        <dbReference type="Proteomes" id="UP001589605"/>
    </source>
</evidence>
<accession>A0ABV5F4X8</accession>
<reference evidence="3 4" key="1">
    <citation type="submission" date="2024-09" db="EMBL/GenBank/DDBJ databases">
        <authorList>
            <person name="Sun Q."/>
            <person name="Mori K."/>
        </authorList>
    </citation>
    <scope>NUCLEOTIDE SEQUENCE [LARGE SCALE GENOMIC DNA]</scope>
    <source>
        <strain evidence="3 4">CECT 8286</strain>
    </source>
</reference>
<comment type="caution">
    <text evidence="3">The sequence shown here is derived from an EMBL/GenBank/DDBJ whole genome shotgun (WGS) entry which is preliminary data.</text>
</comment>
<dbReference type="PANTHER" id="PTHR30344:SF1">
    <property type="entry name" value="6-PHOSPHOGLUCONOLACTONASE"/>
    <property type="match status" value="1"/>
</dbReference>
<dbReference type="PANTHER" id="PTHR30344">
    <property type="entry name" value="6-PHOSPHOGLUCONOLACTONASE-RELATED"/>
    <property type="match status" value="1"/>
</dbReference>
<dbReference type="SUPFAM" id="SSF51004">
    <property type="entry name" value="C-terminal (heme d1) domain of cytochrome cd1-nitrite reductase"/>
    <property type="match status" value="1"/>
</dbReference>
<gene>
    <name evidence="3" type="ORF">ACFFVB_15535</name>
</gene>
<dbReference type="RefSeq" id="WP_382384140.1">
    <property type="nucleotide sequence ID" value="NZ_JBHMEZ010000013.1"/>
</dbReference>
<evidence type="ECO:0000256" key="1">
    <source>
        <dbReference type="ARBA" id="ARBA00005564"/>
    </source>
</evidence>
<dbReference type="InterPro" id="IPR015943">
    <property type="entry name" value="WD40/YVTN_repeat-like_dom_sf"/>
</dbReference>
<evidence type="ECO:0000256" key="2">
    <source>
        <dbReference type="ARBA" id="ARBA00022526"/>
    </source>
</evidence>
<dbReference type="InterPro" id="IPR019405">
    <property type="entry name" value="Lactonase_7-beta_prop"/>
</dbReference>
<comment type="similarity">
    <text evidence="1">Belongs to the cycloisomerase 2 family.</text>
</comment>
<dbReference type="Proteomes" id="UP001589605">
    <property type="component" value="Unassembled WGS sequence"/>
</dbReference>
<name>A0ABV5F4X8_9FLAO</name>
<proteinExistence type="inferred from homology"/>
<dbReference type="EMBL" id="JBHMEZ010000013">
    <property type="protein sequence ID" value="MFB9054501.1"/>
    <property type="molecule type" value="Genomic_DNA"/>
</dbReference>
<dbReference type="PROSITE" id="PS51257">
    <property type="entry name" value="PROKAR_LIPOPROTEIN"/>
    <property type="match status" value="1"/>
</dbReference>
<organism evidence="3 4">
    <name type="scientific">Formosa undariae</name>
    <dbReference type="NCBI Taxonomy" id="1325436"/>
    <lineage>
        <taxon>Bacteria</taxon>
        <taxon>Pseudomonadati</taxon>
        <taxon>Bacteroidota</taxon>
        <taxon>Flavobacteriia</taxon>
        <taxon>Flavobacteriales</taxon>
        <taxon>Flavobacteriaceae</taxon>
        <taxon>Formosa</taxon>
    </lineage>
</organism>
<dbReference type="InterPro" id="IPR050282">
    <property type="entry name" value="Cycloisomerase_2"/>
</dbReference>
<sequence length="371" mass="40945">MKTFLSILSLCLVLSCNSKKSTPKTETESIPFYVGTYTTKDSKGIYKYELDSEGSFTELGLQTLSESPSFLSFSADKKHLIAANKLDPKQGSISSFTIKGDSLILNNIMPSGGMNPCFVTTNKDNYVLAANYGSGTVSLLQLDENGHLTDTLDIKQHQGKGTTSRQEGPHAHSVYSVPNSNDIISIDLGTNSLWMYTINKNTKTLEPKPEASLAMEEGAGPRHLTFHPNNKWLFVLNELNNTITKVERLEDEQYIKKESTSTLPSDYTESSTSADIHISADGLFLYTSNRGHNSIAIFKVDPKDGSLTTVGYESTRGETPRNFSLSPDEKFVVVANRNSDNLISFKRNNETGLLTFADEIKSPTPSYILFQ</sequence>
<dbReference type="Gene3D" id="2.130.10.10">
    <property type="entry name" value="YVTN repeat-like/Quinoprotein amine dehydrogenase"/>
    <property type="match status" value="1"/>
</dbReference>
<dbReference type="InterPro" id="IPR011048">
    <property type="entry name" value="Haem_d1_sf"/>
</dbReference>
<keyword evidence="4" id="KW-1185">Reference proteome</keyword>
<keyword evidence="2" id="KW-0313">Glucose metabolism</keyword>
<protein>
    <submittedName>
        <fullName evidence="3">Lactonase family protein</fullName>
    </submittedName>
</protein>
<keyword evidence="2" id="KW-0119">Carbohydrate metabolism</keyword>